<keyword evidence="1" id="KW-0732">Signal</keyword>
<reference evidence="2 3" key="1">
    <citation type="submission" date="2019-02" db="EMBL/GenBank/DDBJ databases">
        <authorList>
            <consortium name="Pathogen Informatics"/>
        </authorList>
    </citation>
    <scope>NUCLEOTIDE SEQUENCE [LARGE SCALE GENOMIC DNA]</scope>
    <source>
        <strain evidence="2 3">3012STDY6944375</strain>
    </source>
</reference>
<dbReference type="EMBL" id="LR215974">
    <property type="protein sequence ID" value="VFB04726.1"/>
    <property type="molecule type" value="Genomic_DNA"/>
</dbReference>
<dbReference type="PROSITE" id="PS51257">
    <property type="entry name" value="PROKAR_LIPOPROTEIN"/>
    <property type="match status" value="1"/>
</dbReference>
<dbReference type="Proteomes" id="UP000290013">
    <property type="component" value="Chromosome"/>
</dbReference>
<gene>
    <name evidence="2" type="ORF">NCTC12078_02764</name>
</gene>
<proteinExistence type="predicted"/>
<accession>A0A4U8WG44</accession>
<feature type="signal peptide" evidence="1">
    <location>
        <begin position="1"/>
        <end position="21"/>
    </location>
</feature>
<evidence type="ECO:0000256" key="1">
    <source>
        <dbReference type="SAM" id="SignalP"/>
    </source>
</evidence>
<sequence>MKKKLFLRLCLMFLISVSAFSCRTEEFHNEEETHGSTGLRLTSQRISLNEAKHRTKLLPDLEKAETAIEKKALKVQGKSVNIGNEITIDTDEVIYIENGPDYHTYTFSVIRDNASANAPVENILMTPNTDGSYRVFHIVLNLTEADKVKIANREYVDYKNKQQVTELAGINLSSLTQKQICVPHYFSYPVSCKEGLHEPGQPCAYAGTSGAAYWGSIVLYDCFGEEPETIMPTPMPIDGGGGGGGTSPEEGEGQNPPYECTSAATDPTQVGLVSPTGCFIGMPSEPIVRPTQTPCEKIKAQNSNITYKSKVDFLKGKTNETFEYGFRVGNPIVGSGQTEVQYQQLSNVVGSQTLDFKIFNNTFAMMHSHHENLVPVFSPDDINSFIKLLINASNNGIPLSSVYLTLVNPDGTVYQLWGSNEIDVSSLTVFDQNLINKTLNKIYTGKDYQLNKANQSPQFYQENFLKFMKEYMNVEGAKMYSIDDNGKGSLISLNGNSLATPFPCPN</sequence>
<organism evidence="2 3">
    <name type="scientific">Chryseobacterium taihuense</name>
    <dbReference type="NCBI Taxonomy" id="1141221"/>
    <lineage>
        <taxon>Bacteria</taxon>
        <taxon>Pseudomonadati</taxon>
        <taxon>Bacteroidota</taxon>
        <taxon>Flavobacteriia</taxon>
        <taxon>Flavobacteriales</taxon>
        <taxon>Weeksellaceae</taxon>
        <taxon>Chryseobacterium group</taxon>
        <taxon>Chryseobacterium</taxon>
    </lineage>
</organism>
<dbReference type="KEGG" id="ctai:NCTC12078_02764"/>
<dbReference type="RefSeq" id="WP_130914903.1">
    <property type="nucleotide sequence ID" value="NZ_LR215974.1"/>
</dbReference>
<dbReference type="AlphaFoldDB" id="A0A4U8WG44"/>
<evidence type="ECO:0000313" key="3">
    <source>
        <dbReference type="Proteomes" id="UP000290013"/>
    </source>
</evidence>
<protein>
    <submittedName>
        <fullName evidence="2">Uncharacterized protein</fullName>
    </submittedName>
</protein>
<name>A0A4U8WG44_9FLAO</name>
<evidence type="ECO:0000313" key="2">
    <source>
        <dbReference type="EMBL" id="VFB04726.1"/>
    </source>
</evidence>
<feature type="chain" id="PRO_5020575416" evidence="1">
    <location>
        <begin position="22"/>
        <end position="506"/>
    </location>
</feature>